<dbReference type="AlphaFoldDB" id="A0A0F9R0L2"/>
<reference evidence="1" key="1">
    <citation type="journal article" date="2015" name="Nature">
        <title>Complex archaea that bridge the gap between prokaryotes and eukaryotes.</title>
        <authorList>
            <person name="Spang A."/>
            <person name="Saw J.H."/>
            <person name="Jorgensen S.L."/>
            <person name="Zaremba-Niedzwiedzka K."/>
            <person name="Martijn J."/>
            <person name="Lind A.E."/>
            <person name="van Eijk R."/>
            <person name="Schleper C."/>
            <person name="Guy L."/>
            <person name="Ettema T.J."/>
        </authorList>
    </citation>
    <scope>NUCLEOTIDE SEQUENCE</scope>
</reference>
<name>A0A0F9R0L2_9ZZZZ</name>
<evidence type="ECO:0000313" key="1">
    <source>
        <dbReference type="EMBL" id="KKN50170.1"/>
    </source>
</evidence>
<accession>A0A0F9R0L2</accession>
<comment type="caution">
    <text evidence="1">The sequence shown here is derived from an EMBL/GenBank/DDBJ whole genome shotgun (WGS) entry which is preliminary data.</text>
</comment>
<dbReference type="EMBL" id="LAZR01001130">
    <property type="protein sequence ID" value="KKN50170.1"/>
    <property type="molecule type" value="Genomic_DNA"/>
</dbReference>
<proteinExistence type="predicted"/>
<gene>
    <name evidence="1" type="ORF">LCGC14_0635500</name>
</gene>
<organism evidence="1">
    <name type="scientific">marine sediment metagenome</name>
    <dbReference type="NCBI Taxonomy" id="412755"/>
    <lineage>
        <taxon>unclassified sequences</taxon>
        <taxon>metagenomes</taxon>
        <taxon>ecological metagenomes</taxon>
    </lineage>
</organism>
<sequence>MPLQPNHITKFLKNETETKFKSELIDLLNKRIRFLCFEECERDRIVCTLTPLCSKRFLLKLRIKNDLKIEDLPKFCYSVHKGVIERDFRNKRVVYKPNDAFLYLIDFLDIFFHGDYRKLNKFMSFRNWEESIKIFDDRIQNRNENFKYLLTSNFFIFKFEQNVHIIFINEKYVLCNANRENITDLELLIGICRIFAEEYFPEINLKFVPSKNVEITVMVPYDVLSKVIDNPSEEFNSKADEYFWNIFWEDLNTLTNYCEEIHLQMDKNQNLEITLSISLLTNNYSDDGKRVPLRFRDLRLILNFITQIYTDYFIVWV</sequence>
<protein>
    <submittedName>
        <fullName evidence="1">Uncharacterized protein</fullName>
    </submittedName>
</protein>